<keyword evidence="2" id="KW-0805">Transcription regulation</keyword>
<accession>A0A6J6JBE7</accession>
<evidence type="ECO:0000259" key="5">
    <source>
        <dbReference type="PROSITE" id="PS50977"/>
    </source>
</evidence>
<sequence length="200" mass="22379">MPTKIHPTKALLISTTVDLLGTKLPGEIAVDEILEASGISKGSLYHHFEDLGELLEAAQVEIYAAWVDRSVEALVGMIAKVKTREDIVTGLKLVTRFTQDKKYSHTRFQRARAIAAAEHNPRFKKRLAEEQTRLTDALIDLINEARNKGLYAKDFDAHAGAVLVQAYTLGMIVDDFVVNQMDPEAWYDLIDKVVDKVFLV</sequence>
<evidence type="ECO:0000313" key="7">
    <source>
        <dbReference type="EMBL" id="CAB4634176.1"/>
    </source>
</evidence>
<dbReference type="InterPro" id="IPR036271">
    <property type="entry name" value="Tet_transcr_reg_TetR-rel_C_sf"/>
</dbReference>
<dbReference type="AlphaFoldDB" id="A0A6J6JBE7"/>
<dbReference type="InterPro" id="IPR001647">
    <property type="entry name" value="HTH_TetR"/>
</dbReference>
<dbReference type="SUPFAM" id="SSF46689">
    <property type="entry name" value="Homeodomain-like"/>
    <property type="match status" value="1"/>
</dbReference>
<dbReference type="Pfam" id="PF13977">
    <property type="entry name" value="TetR_C_6"/>
    <property type="match status" value="1"/>
</dbReference>
<proteinExistence type="predicted"/>
<reference evidence="7" key="1">
    <citation type="submission" date="2020-05" db="EMBL/GenBank/DDBJ databases">
        <authorList>
            <person name="Chiriac C."/>
            <person name="Salcher M."/>
            <person name="Ghai R."/>
            <person name="Kavagutti S V."/>
        </authorList>
    </citation>
    <scope>NUCLEOTIDE SEQUENCE</scope>
</reference>
<dbReference type="InterPro" id="IPR009057">
    <property type="entry name" value="Homeodomain-like_sf"/>
</dbReference>
<dbReference type="GO" id="GO:0003677">
    <property type="term" value="F:DNA binding"/>
    <property type="evidence" value="ECO:0007669"/>
    <property type="project" value="UniProtKB-KW"/>
</dbReference>
<name>A0A6J6JBE7_9ZZZZ</name>
<dbReference type="EMBL" id="CAEZVX010000002">
    <property type="protein sequence ID" value="CAB4634176.1"/>
    <property type="molecule type" value="Genomic_DNA"/>
</dbReference>
<dbReference type="SUPFAM" id="SSF48498">
    <property type="entry name" value="Tetracyclin repressor-like, C-terminal domain"/>
    <property type="match status" value="1"/>
</dbReference>
<dbReference type="PANTHER" id="PTHR47506:SF1">
    <property type="entry name" value="HTH-TYPE TRANSCRIPTIONAL REGULATOR YJDC"/>
    <property type="match status" value="1"/>
</dbReference>
<keyword evidence="3" id="KW-0238">DNA-binding</keyword>
<feature type="domain" description="HTH tetR-type" evidence="5">
    <location>
        <begin position="6"/>
        <end position="66"/>
    </location>
</feature>
<evidence type="ECO:0000256" key="1">
    <source>
        <dbReference type="ARBA" id="ARBA00022491"/>
    </source>
</evidence>
<dbReference type="InterPro" id="IPR039538">
    <property type="entry name" value="BetI_C"/>
</dbReference>
<dbReference type="Gene3D" id="1.10.357.10">
    <property type="entry name" value="Tetracycline Repressor, domain 2"/>
    <property type="match status" value="1"/>
</dbReference>
<keyword evidence="4" id="KW-0804">Transcription</keyword>
<dbReference type="PANTHER" id="PTHR47506">
    <property type="entry name" value="TRANSCRIPTIONAL REGULATORY PROTEIN"/>
    <property type="match status" value="1"/>
</dbReference>
<evidence type="ECO:0000256" key="4">
    <source>
        <dbReference type="ARBA" id="ARBA00023163"/>
    </source>
</evidence>
<keyword evidence="1" id="KW-0678">Repressor</keyword>
<evidence type="ECO:0000313" key="6">
    <source>
        <dbReference type="EMBL" id="CAB4576452.1"/>
    </source>
</evidence>
<dbReference type="Pfam" id="PF00440">
    <property type="entry name" value="TetR_N"/>
    <property type="match status" value="1"/>
</dbReference>
<dbReference type="PROSITE" id="PS50977">
    <property type="entry name" value="HTH_TETR_2"/>
    <property type="match status" value="1"/>
</dbReference>
<organism evidence="7">
    <name type="scientific">freshwater metagenome</name>
    <dbReference type="NCBI Taxonomy" id="449393"/>
    <lineage>
        <taxon>unclassified sequences</taxon>
        <taxon>metagenomes</taxon>
        <taxon>ecological metagenomes</taxon>
    </lineage>
</organism>
<evidence type="ECO:0000256" key="2">
    <source>
        <dbReference type="ARBA" id="ARBA00023015"/>
    </source>
</evidence>
<dbReference type="EMBL" id="CAEZTX010000003">
    <property type="protein sequence ID" value="CAB4576452.1"/>
    <property type="molecule type" value="Genomic_DNA"/>
</dbReference>
<gene>
    <name evidence="6" type="ORF">UFOPK1755_00155</name>
    <name evidence="7" type="ORF">UFOPK2155_00066</name>
</gene>
<evidence type="ECO:0000256" key="3">
    <source>
        <dbReference type="ARBA" id="ARBA00023125"/>
    </source>
</evidence>
<protein>
    <submittedName>
        <fullName evidence="7">Unannotated protein</fullName>
    </submittedName>
</protein>